<gene>
    <name evidence="4" type="ORF">DWU98_21460</name>
</gene>
<comment type="caution">
    <text evidence="4">The sequence shown here is derived from an EMBL/GenBank/DDBJ whole genome shotgun (WGS) entry which is preliminary data.</text>
</comment>
<feature type="non-terminal residue" evidence="4">
    <location>
        <position position="414"/>
    </location>
</feature>
<dbReference type="EMBL" id="QRBE01000037">
    <property type="protein sequence ID" value="RDS78719.1"/>
    <property type="molecule type" value="Genomic_DNA"/>
</dbReference>
<dbReference type="Proteomes" id="UP000254258">
    <property type="component" value="Unassembled WGS sequence"/>
</dbReference>
<dbReference type="RefSeq" id="WP_425480257.1">
    <property type="nucleotide sequence ID" value="NZ_QRBE01000037.1"/>
</dbReference>
<dbReference type="PANTHER" id="PTHR18896">
    <property type="entry name" value="PHOSPHOLIPASE D"/>
    <property type="match status" value="1"/>
</dbReference>
<keyword evidence="3" id="KW-0443">Lipid metabolism</keyword>
<dbReference type="InterPro" id="IPR015679">
    <property type="entry name" value="PLipase_D_fam"/>
</dbReference>
<accession>A0A370WRB5</accession>
<evidence type="ECO:0000313" key="5">
    <source>
        <dbReference type="Proteomes" id="UP000254258"/>
    </source>
</evidence>
<dbReference type="PANTHER" id="PTHR18896:SF76">
    <property type="entry name" value="PHOSPHOLIPASE"/>
    <property type="match status" value="1"/>
</dbReference>
<evidence type="ECO:0000256" key="2">
    <source>
        <dbReference type="ARBA" id="ARBA00022737"/>
    </source>
</evidence>
<name>A0A370WRB5_9GAMM</name>
<protein>
    <submittedName>
        <fullName evidence="4">Phosphatidylserine/phosphatidylglycerophosphate/ cardiolipin synthase family protein</fullName>
    </submittedName>
</protein>
<dbReference type="GO" id="GO:0004630">
    <property type="term" value="F:phospholipase D activity"/>
    <property type="evidence" value="ECO:0007669"/>
    <property type="project" value="UniProtKB-EC"/>
</dbReference>
<organism evidence="4 5">
    <name type="scientific">Dyella monticola</name>
    <dbReference type="NCBI Taxonomy" id="1927958"/>
    <lineage>
        <taxon>Bacteria</taxon>
        <taxon>Pseudomonadati</taxon>
        <taxon>Pseudomonadota</taxon>
        <taxon>Gammaproteobacteria</taxon>
        <taxon>Lysobacterales</taxon>
        <taxon>Rhodanobacteraceae</taxon>
        <taxon>Dyella</taxon>
    </lineage>
</organism>
<proteinExistence type="predicted"/>
<keyword evidence="2" id="KW-0677">Repeat</keyword>
<dbReference type="GO" id="GO:0009395">
    <property type="term" value="P:phospholipid catabolic process"/>
    <property type="evidence" value="ECO:0007669"/>
    <property type="project" value="TreeGrafter"/>
</dbReference>
<dbReference type="SUPFAM" id="SSF56024">
    <property type="entry name" value="Phospholipase D/nuclease"/>
    <property type="match status" value="2"/>
</dbReference>
<sequence>MTSNPPITVPIALSYRPGATLTLPWFVQNTEYNAEQATFQPLVNGEEAFGAVYDAIHNATHTVDIICWGFQPSMYFKRDGRSPCIGDLLIQKGAQGITARILCWNSDLPTGAFTHENNLPGYNLTGDPQSEVAQRLYDQYWHAGCLDVEGVGLPLTERVLKLAFLDASMRSPYDPAPMEPVGKYAKGYPNVYLKTRGFSMGDRKKINEWLRNHRADPQFGAAGQVSLVAAPTHHQKTVLVDYAYPDRAVGFVMGHNMLDEYWDTSDHRWQPAAAANRGRNGKHPRQDLSSRVTGPILQHINANFCQAWDKEAGENLTADRAAAAGALTLRRDGDTPVMAKVCRTQAQEGVRDIEKAYLKAVNNVTNFIYIENQYFRWPPLADLIKQAVQKQIKAGRDPGTHGPIYLFVVTNAND</sequence>
<comment type="catalytic activity">
    <reaction evidence="1">
        <text>a 1,2-diacyl-sn-glycero-3-phosphocholine + H2O = a 1,2-diacyl-sn-glycero-3-phosphate + choline + H(+)</text>
        <dbReference type="Rhea" id="RHEA:14445"/>
        <dbReference type="ChEBI" id="CHEBI:15354"/>
        <dbReference type="ChEBI" id="CHEBI:15377"/>
        <dbReference type="ChEBI" id="CHEBI:15378"/>
        <dbReference type="ChEBI" id="CHEBI:57643"/>
        <dbReference type="ChEBI" id="CHEBI:58608"/>
        <dbReference type="EC" id="3.1.4.4"/>
    </reaction>
</comment>
<evidence type="ECO:0000313" key="4">
    <source>
        <dbReference type="EMBL" id="RDS78719.1"/>
    </source>
</evidence>
<evidence type="ECO:0000256" key="1">
    <source>
        <dbReference type="ARBA" id="ARBA00000798"/>
    </source>
</evidence>
<keyword evidence="5" id="KW-1185">Reference proteome</keyword>
<dbReference type="AlphaFoldDB" id="A0A370WRB5"/>
<evidence type="ECO:0000256" key="3">
    <source>
        <dbReference type="ARBA" id="ARBA00023098"/>
    </source>
</evidence>
<dbReference type="Gene3D" id="3.30.870.10">
    <property type="entry name" value="Endonuclease Chain A"/>
    <property type="match status" value="2"/>
</dbReference>
<reference evidence="4 5" key="1">
    <citation type="submission" date="2018-07" db="EMBL/GenBank/DDBJ databases">
        <title>Dyella monticola sp. nov. and Dyella psychrodurans sp. nov. isolated from monsoon evergreen broad-leaved forest soil of Dinghu Mountain, China.</title>
        <authorList>
            <person name="Gao Z."/>
            <person name="Qiu L."/>
        </authorList>
    </citation>
    <scope>NUCLEOTIDE SEQUENCE [LARGE SCALE GENOMIC DNA]</scope>
    <source>
        <strain evidence="4 5">4G-K06</strain>
    </source>
</reference>